<keyword evidence="3" id="KW-0813">Transport</keyword>
<evidence type="ECO:0000313" key="7">
    <source>
        <dbReference type="Proteomes" id="UP000644756"/>
    </source>
</evidence>
<gene>
    <name evidence="6" type="primary">sbpA</name>
    <name evidence="6" type="ORF">GCM10010916_22210</name>
</gene>
<name>A0A917FSM4_9BACL</name>
<keyword evidence="5" id="KW-0574">Periplasm</keyword>
<sequence length="367" mass="40354">MEPSLKINNRTDRKGRKAGLKGRALLCLTYLLLVALFAVGCSSSDTPPDAITEQQGDVTLVIGAYSVVRDAFAELLPMFQAQWKAETGQTVTFQESYEASGTQARAIVGGFEADVTLLAMEGDVEKIEKAGFITHDWKAAAGEGMVTRSIVVMGTREGNPLHIKDWEDLTKPGVKVLYPNPKTSGGAQWDINAIYGAGLKISEEREGVMNPEFAKSFLEQIHQNVQSLDKSGRASMAAFEYGVGDVIVTYENELLARINQGVMYDIVIPKHTILIENPAAVIDKNVDKHGTRAVAEAFVEFLHGDEAQRIFAEYGFRPVNEAVADEVKSRFAQPAGLFDIEYLGGWDEVREKLYSQRGIWYQVLAGI</sequence>
<dbReference type="PANTHER" id="PTHR30368:SF2">
    <property type="entry name" value="SULFATE-BINDING PROTEIN"/>
    <property type="match status" value="1"/>
</dbReference>
<dbReference type="Gene3D" id="3.40.190.10">
    <property type="entry name" value="Periplasmic binding protein-like II"/>
    <property type="match status" value="2"/>
</dbReference>
<evidence type="ECO:0000256" key="3">
    <source>
        <dbReference type="ARBA" id="ARBA00022448"/>
    </source>
</evidence>
<evidence type="ECO:0000256" key="5">
    <source>
        <dbReference type="ARBA" id="ARBA00022764"/>
    </source>
</evidence>
<reference evidence="6" key="1">
    <citation type="journal article" date="2014" name="Int. J. Syst. Evol. Microbiol.">
        <title>Complete genome sequence of Corynebacterium casei LMG S-19264T (=DSM 44701T), isolated from a smear-ripened cheese.</title>
        <authorList>
            <consortium name="US DOE Joint Genome Institute (JGI-PGF)"/>
            <person name="Walter F."/>
            <person name="Albersmeier A."/>
            <person name="Kalinowski J."/>
            <person name="Ruckert C."/>
        </authorList>
    </citation>
    <scope>NUCLEOTIDE SEQUENCE</scope>
    <source>
        <strain evidence="6">CGMCC 1.12987</strain>
    </source>
</reference>
<dbReference type="AlphaFoldDB" id="A0A917FSM4"/>
<dbReference type="SUPFAM" id="SSF53850">
    <property type="entry name" value="Periplasmic binding protein-like II"/>
    <property type="match status" value="1"/>
</dbReference>
<dbReference type="NCBIfam" id="TIGR00971">
    <property type="entry name" value="3a0106s03"/>
    <property type="match status" value="1"/>
</dbReference>
<keyword evidence="7" id="KW-1185">Reference proteome</keyword>
<proteinExistence type="inferred from homology"/>
<evidence type="ECO:0000313" key="6">
    <source>
        <dbReference type="EMBL" id="GGG04697.1"/>
    </source>
</evidence>
<comment type="subcellular location">
    <subcellularLocation>
        <location evidence="1">Periplasm</location>
    </subcellularLocation>
</comment>
<dbReference type="GO" id="GO:1902358">
    <property type="term" value="P:sulfate transmembrane transport"/>
    <property type="evidence" value="ECO:0007669"/>
    <property type="project" value="InterPro"/>
</dbReference>
<dbReference type="GO" id="GO:0042597">
    <property type="term" value="C:periplasmic space"/>
    <property type="evidence" value="ECO:0007669"/>
    <property type="project" value="UniProtKB-SubCell"/>
</dbReference>
<dbReference type="PANTHER" id="PTHR30368">
    <property type="entry name" value="SULFATE-BINDING PROTEIN"/>
    <property type="match status" value="1"/>
</dbReference>
<organism evidence="6 7">
    <name type="scientific">Paenibacillus abyssi</name>
    <dbReference type="NCBI Taxonomy" id="1340531"/>
    <lineage>
        <taxon>Bacteria</taxon>
        <taxon>Bacillati</taxon>
        <taxon>Bacillota</taxon>
        <taxon>Bacilli</taxon>
        <taxon>Bacillales</taxon>
        <taxon>Paenibacillaceae</taxon>
        <taxon>Paenibacillus</taxon>
    </lineage>
</organism>
<accession>A0A917FSM4</accession>
<evidence type="ECO:0000256" key="4">
    <source>
        <dbReference type="ARBA" id="ARBA00022729"/>
    </source>
</evidence>
<dbReference type="Proteomes" id="UP000644756">
    <property type="component" value="Unassembled WGS sequence"/>
</dbReference>
<dbReference type="EMBL" id="BMGR01000006">
    <property type="protein sequence ID" value="GGG04697.1"/>
    <property type="molecule type" value="Genomic_DNA"/>
</dbReference>
<reference evidence="6" key="2">
    <citation type="submission" date="2020-09" db="EMBL/GenBank/DDBJ databases">
        <authorList>
            <person name="Sun Q."/>
            <person name="Zhou Y."/>
        </authorList>
    </citation>
    <scope>NUCLEOTIDE SEQUENCE</scope>
    <source>
        <strain evidence="6">CGMCC 1.12987</strain>
    </source>
</reference>
<dbReference type="InterPro" id="IPR005669">
    <property type="entry name" value="Thiosulph/SO4-bd"/>
</dbReference>
<evidence type="ECO:0000256" key="2">
    <source>
        <dbReference type="ARBA" id="ARBA00006099"/>
    </source>
</evidence>
<dbReference type="RefSeq" id="WP_188531125.1">
    <property type="nucleotide sequence ID" value="NZ_BMGR01000006.1"/>
</dbReference>
<dbReference type="GO" id="GO:0140104">
    <property type="term" value="F:molecular carrier activity"/>
    <property type="evidence" value="ECO:0007669"/>
    <property type="project" value="InterPro"/>
</dbReference>
<keyword evidence="4" id="KW-0732">Signal</keyword>
<comment type="similarity">
    <text evidence="2">Belongs to the prokaryotic sulfate-binding protein family.</text>
</comment>
<protein>
    <submittedName>
        <fullName evidence="6">Sulfate-binding protein</fullName>
    </submittedName>
</protein>
<dbReference type="Pfam" id="PF13531">
    <property type="entry name" value="SBP_bac_11"/>
    <property type="match status" value="1"/>
</dbReference>
<comment type="caution">
    <text evidence="6">The sequence shown here is derived from an EMBL/GenBank/DDBJ whole genome shotgun (WGS) entry which is preliminary data.</text>
</comment>
<evidence type="ECO:0000256" key="1">
    <source>
        <dbReference type="ARBA" id="ARBA00004418"/>
    </source>
</evidence>